<dbReference type="PANTHER" id="PTHR32410:SF216">
    <property type="entry name" value="PHORBOL-ESTER_DAG-TYPE DOMAIN-CONTAINING PROTEIN"/>
    <property type="match status" value="1"/>
</dbReference>
<evidence type="ECO:0000313" key="3">
    <source>
        <dbReference type="EMBL" id="KAI7757395.1"/>
    </source>
</evidence>
<feature type="domain" description="DC1" evidence="2">
    <location>
        <begin position="357"/>
        <end position="405"/>
    </location>
</feature>
<evidence type="ECO:0000256" key="1">
    <source>
        <dbReference type="ARBA" id="ARBA00022737"/>
    </source>
</evidence>
<dbReference type="InterPro" id="IPR004146">
    <property type="entry name" value="DC1"/>
</dbReference>
<name>A0AAD5DDI5_AMBAR</name>
<dbReference type="Proteomes" id="UP001206925">
    <property type="component" value="Unassembled WGS sequence"/>
</dbReference>
<organism evidence="3 4">
    <name type="scientific">Ambrosia artemisiifolia</name>
    <name type="common">Common ragweed</name>
    <dbReference type="NCBI Taxonomy" id="4212"/>
    <lineage>
        <taxon>Eukaryota</taxon>
        <taxon>Viridiplantae</taxon>
        <taxon>Streptophyta</taxon>
        <taxon>Embryophyta</taxon>
        <taxon>Tracheophyta</taxon>
        <taxon>Spermatophyta</taxon>
        <taxon>Magnoliopsida</taxon>
        <taxon>eudicotyledons</taxon>
        <taxon>Gunneridae</taxon>
        <taxon>Pentapetalae</taxon>
        <taxon>asterids</taxon>
        <taxon>campanulids</taxon>
        <taxon>Asterales</taxon>
        <taxon>Asteraceae</taxon>
        <taxon>Asteroideae</taxon>
        <taxon>Heliantheae alliance</taxon>
        <taxon>Heliantheae</taxon>
        <taxon>Ambrosia</taxon>
    </lineage>
</organism>
<feature type="non-terminal residue" evidence="3">
    <location>
        <position position="491"/>
    </location>
</feature>
<dbReference type="InterPro" id="IPR046349">
    <property type="entry name" value="C1-like_sf"/>
</dbReference>
<sequence length="491" mass="57170">AVDTLQHSHHQHPLNLVYLQPPSHKKENVEDEDENEVEFVSAAFVRNRSGHYICVTAPARLVTTHCTTKYDPRCRVCGNRFYSHLWIYKCDKCYYYVHFDCVTKKREPFMSILLTTSLGKTSKNFEEDEHPNLIHCPFQDEGDNIVKRYMSNQHGLIGNSRQREGEMLIHDSHQHALTLFDKQTSVRVSLHDPMKRTQLLCDGCVKPIMSILFYTCCQYGDDECCFVLHEWCAKLPPEVHDYMGHPKHTLFLLPKIPGKFFGVFWCAVCELPSNGFAYGCTKCNYYVDINCAFIPKEITHDSHPNHLLSIVKSPRKQCKACKYGTYGKLVFHCPSCDFYIDVECALLLPRIIKHKIDKHPLTLRYEPAENHIDKYFCEICEDEFDPWKWFYHCSTCAQSMHAACAPLILQCEQNTYADNHREYVYKFLNVKFGGTLEIKDHPHRLAFVQGLESDGRCIKCHGRLQYEMIFKCLEGCDFAFDYWCASSLVNR</sequence>
<dbReference type="Pfam" id="PF03107">
    <property type="entry name" value="C1_2"/>
    <property type="match status" value="3"/>
</dbReference>
<proteinExistence type="predicted"/>
<dbReference type="EMBL" id="JAMZMK010000129">
    <property type="protein sequence ID" value="KAI7757395.1"/>
    <property type="molecule type" value="Genomic_DNA"/>
</dbReference>
<reference evidence="3" key="1">
    <citation type="submission" date="2022-06" db="EMBL/GenBank/DDBJ databases">
        <title>Uncovering the hologenomic basis of an extraordinary plant invasion.</title>
        <authorList>
            <person name="Bieker V.C."/>
            <person name="Martin M.D."/>
            <person name="Gilbert T."/>
            <person name="Hodgins K."/>
            <person name="Battlay P."/>
            <person name="Petersen B."/>
            <person name="Wilson J."/>
        </authorList>
    </citation>
    <scope>NUCLEOTIDE SEQUENCE</scope>
    <source>
        <strain evidence="3">AA19_3_7</strain>
        <tissue evidence="3">Leaf</tissue>
    </source>
</reference>
<accession>A0AAD5DDI5</accession>
<comment type="caution">
    <text evidence="3">The sequence shown here is derived from an EMBL/GenBank/DDBJ whole genome shotgun (WGS) entry which is preliminary data.</text>
</comment>
<keyword evidence="1" id="KW-0677">Repeat</keyword>
<feature type="domain" description="DC1" evidence="2">
    <location>
        <begin position="302"/>
        <end position="345"/>
    </location>
</feature>
<evidence type="ECO:0000259" key="2">
    <source>
        <dbReference type="Pfam" id="PF03107"/>
    </source>
</evidence>
<dbReference type="InterPro" id="IPR053192">
    <property type="entry name" value="Vacuole_Formation_Reg"/>
</dbReference>
<dbReference type="PANTHER" id="PTHR32410">
    <property type="entry name" value="CYSTEINE/HISTIDINE-RICH C1 DOMAIN FAMILY PROTEIN"/>
    <property type="match status" value="1"/>
</dbReference>
<protein>
    <recommendedName>
        <fullName evidence="2">DC1 domain-containing protein</fullName>
    </recommendedName>
</protein>
<keyword evidence="4" id="KW-1185">Reference proteome</keyword>
<dbReference type="AlphaFoldDB" id="A0AAD5DDI5"/>
<feature type="domain" description="DC1" evidence="2">
    <location>
        <begin position="245"/>
        <end position="292"/>
    </location>
</feature>
<gene>
    <name evidence="3" type="ORF">M8C21_001924</name>
</gene>
<dbReference type="SUPFAM" id="SSF57889">
    <property type="entry name" value="Cysteine-rich domain"/>
    <property type="match status" value="4"/>
</dbReference>
<evidence type="ECO:0000313" key="4">
    <source>
        <dbReference type="Proteomes" id="UP001206925"/>
    </source>
</evidence>